<dbReference type="GO" id="GO:0006260">
    <property type="term" value="P:DNA replication"/>
    <property type="evidence" value="ECO:0007669"/>
    <property type="project" value="InterPro"/>
</dbReference>
<dbReference type="InterPro" id="IPR027417">
    <property type="entry name" value="P-loop_NTPase"/>
</dbReference>
<dbReference type="InterPro" id="IPR032284">
    <property type="entry name" value="RecQ_Zn-bd"/>
</dbReference>
<evidence type="ECO:0000259" key="12">
    <source>
        <dbReference type="PROSITE" id="PS51192"/>
    </source>
</evidence>
<keyword evidence="7" id="KW-0238">DNA-binding</keyword>
<name>A0AAD4BQ82_BOLED</name>
<dbReference type="SUPFAM" id="SSF52540">
    <property type="entry name" value="P-loop containing nucleoside triphosphate hydrolases"/>
    <property type="match status" value="1"/>
</dbReference>
<comment type="catalytic activity">
    <reaction evidence="11">
        <text>ATP + H2O = ADP + phosphate + H(+)</text>
        <dbReference type="Rhea" id="RHEA:13065"/>
        <dbReference type="ChEBI" id="CHEBI:15377"/>
        <dbReference type="ChEBI" id="CHEBI:15378"/>
        <dbReference type="ChEBI" id="CHEBI:30616"/>
        <dbReference type="ChEBI" id="CHEBI:43474"/>
        <dbReference type="ChEBI" id="CHEBI:456216"/>
    </reaction>
</comment>
<evidence type="ECO:0000256" key="11">
    <source>
        <dbReference type="RuleBase" id="RU364117"/>
    </source>
</evidence>
<evidence type="ECO:0000313" key="14">
    <source>
        <dbReference type="EMBL" id="KAF8436923.1"/>
    </source>
</evidence>
<dbReference type="InterPro" id="IPR014001">
    <property type="entry name" value="Helicase_ATP-bd"/>
</dbReference>
<dbReference type="GO" id="GO:0043138">
    <property type="term" value="F:3'-5' DNA helicase activity"/>
    <property type="evidence" value="ECO:0007669"/>
    <property type="project" value="UniProtKB-EC"/>
</dbReference>
<evidence type="ECO:0000256" key="6">
    <source>
        <dbReference type="ARBA" id="ARBA00022840"/>
    </source>
</evidence>
<evidence type="ECO:0000256" key="9">
    <source>
        <dbReference type="ARBA" id="ARBA00023242"/>
    </source>
</evidence>
<dbReference type="Pfam" id="PF00271">
    <property type="entry name" value="Helicase_C"/>
    <property type="match status" value="1"/>
</dbReference>
<evidence type="ECO:0000256" key="1">
    <source>
        <dbReference type="ARBA" id="ARBA00004123"/>
    </source>
</evidence>
<evidence type="ECO:0000259" key="13">
    <source>
        <dbReference type="PROSITE" id="PS51194"/>
    </source>
</evidence>
<dbReference type="EC" id="5.6.2.4" evidence="11"/>
<protein>
    <recommendedName>
        <fullName evidence="11">ATP-dependent DNA helicase</fullName>
        <ecNumber evidence="11">5.6.2.4</ecNumber>
    </recommendedName>
</protein>
<dbReference type="GO" id="GO:0005737">
    <property type="term" value="C:cytoplasm"/>
    <property type="evidence" value="ECO:0007669"/>
    <property type="project" value="TreeGrafter"/>
</dbReference>
<dbReference type="EMBL" id="WHUW01000020">
    <property type="protein sequence ID" value="KAF8436923.1"/>
    <property type="molecule type" value="Genomic_DNA"/>
</dbReference>
<dbReference type="PROSITE" id="PS51192">
    <property type="entry name" value="HELICASE_ATP_BIND_1"/>
    <property type="match status" value="1"/>
</dbReference>
<dbReference type="PROSITE" id="PS51194">
    <property type="entry name" value="HELICASE_CTER"/>
    <property type="match status" value="1"/>
</dbReference>
<keyword evidence="6 11" id="KW-0067">ATP-binding</keyword>
<comment type="similarity">
    <text evidence="2 11">Belongs to the helicase family. RecQ subfamily.</text>
</comment>
<comment type="subcellular location">
    <subcellularLocation>
        <location evidence="1 11">Nucleus</location>
    </subcellularLocation>
</comment>
<dbReference type="Pfam" id="PF09382">
    <property type="entry name" value="RQC"/>
    <property type="match status" value="1"/>
</dbReference>
<keyword evidence="9 11" id="KW-0539">Nucleus</keyword>
<dbReference type="CDD" id="cd17920">
    <property type="entry name" value="DEXHc_RecQ"/>
    <property type="match status" value="1"/>
</dbReference>
<gene>
    <name evidence="14" type="ORF">L210DRAFT_3406693</name>
</gene>
<dbReference type="InterPro" id="IPR036388">
    <property type="entry name" value="WH-like_DNA-bd_sf"/>
</dbReference>
<evidence type="ECO:0000256" key="2">
    <source>
        <dbReference type="ARBA" id="ARBA00005446"/>
    </source>
</evidence>
<evidence type="ECO:0000256" key="10">
    <source>
        <dbReference type="ARBA" id="ARBA00034617"/>
    </source>
</evidence>
<feature type="domain" description="Helicase C-terminal" evidence="13">
    <location>
        <begin position="232"/>
        <end position="383"/>
    </location>
</feature>
<dbReference type="InterPro" id="IPR001650">
    <property type="entry name" value="Helicase_C-like"/>
</dbReference>
<dbReference type="InterPro" id="IPR004589">
    <property type="entry name" value="DNA_helicase_ATP-dep_RecQ"/>
</dbReference>
<keyword evidence="4 11" id="KW-0378">Hydrolase</keyword>
<dbReference type="GO" id="GO:0005634">
    <property type="term" value="C:nucleus"/>
    <property type="evidence" value="ECO:0007669"/>
    <property type="project" value="UniProtKB-SubCell"/>
</dbReference>
<evidence type="ECO:0000256" key="3">
    <source>
        <dbReference type="ARBA" id="ARBA00022741"/>
    </source>
</evidence>
<dbReference type="GO" id="GO:0005524">
    <property type="term" value="F:ATP binding"/>
    <property type="evidence" value="ECO:0007669"/>
    <property type="project" value="UniProtKB-KW"/>
</dbReference>
<dbReference type="PANTHER" id="PTHR13710">
    <property type="entry name" value="DNA HELICASE RECQ FAMILY MEMBER"/>
    <property type="match status" value="1"/>
</dbReference>
<feature type="domain" description="Helicase ATP-binding" evidence="12">
    <location>
        <begin position="24"/>
        <end position="204"/>
    </location>
</feature>
<keyword evidence="5 11" id="KW-0347">Helicase</keyword>
<dbReference type="GO" id="GO:0003677">
    <property type="term" value="F:DNA binding"/>
    <property type="evidence" value="ECO:0007669"/>
    <property type="project" value="UniProtKB-KW"/>
</dbReference>
<evidence type="ECO:0000256" key="4">
    <source>
        <dbReference type="ARBA" id="ARBA00022801"/>
    </source>
</evidence>
<dbReference type="Pfam" id="PF16124">
    <property type="entry name" value="RecQ_Zn_bind"/>
    <property type="match status" value="1"/>
</dbReference>
<dbReference type="GO" id="GO:0009378">
    <property type="term" value="F:four-way junction helicase activity"/>
    <property type="evidence" value="ECO:0007669"/>
    <property type="project" value="TreeGrafter"/>
</dbReference>
<evidence type="ECO:0000256" key="7">
    <source>
        <dbReference type="ARBA" id="ARBA00023125"/>
    </source>
</evidence>
<reference evidence="14" key="1">
    <citation type="submission" date="2019-10" db="EMBL/GenBank/DDBJ databases">
        <authorList>
            <consortium name="DOE Joint Genome Institute"/>
            <person name="Kuo A."/>
            <person name="Miyauchi S."/>
            <person name="Kiss E."/>
            <person name="Drula E."/>
            <person name="Kohler A."/>
            <person name="Sanchez-Garcia M."/>
            <person name="Andreopoulos B."/>
            <person name="Barry K.W."/>
            <person name="Bonito G."/>
            <person name="Buee M."/>
            <person name="Carver A."/>
            <person name="Chen C."/>
            <person name="Cichocki N."/>
            <person name="Clum A."/>
            <person name="Culley D."/>
            <person name="Crous P.W."/>
            <person name="Fauchery L."/>
            <person name="Girlanda M."/>
            <person name="Hayes R."/>
            <person name="Keri Z."/>
            <person name="LaButti K."/>
            <person name="Lipzen A."/>
            <person name="Lombard V."/>
            <person name="Magnuson J."/>
            <person name="Maillard F."/>
            <person name="Morin E."/>
            <person name="Murat C."/>
            <person name="Nolan M."/>
            <person name="Ohm R."/>
            <person name="Pangilinan J."/>
            <person name="Pereira M."/>
            <person name="Perotto S."/>
            <person name="Peter M."/>
            <person name="Riley R."/>
            <person name="Sitrit Y."/>
            <person name="Stielow B."/>
            <person name="Szollosi G."/>
            <person name="Zifcakova L."/>
            <person name="Stursova M."/>
            <person name="Spatafora J.W."/>
            <person name="Tedersoo L."/>
            <person name="Vaario L.-M."/>
            <person name="Yamada A."/>
            <person name="Yan M."/>
            <person name="Wang P."/>
            <person name="Xu J."/>
            <person name="Bruns T."/>
            <person name="Baldrian P."/>
            <person name="Vilgalys R."/>
            <person name="Henrissat B."/>
            <person name="Grigoriev I.V."/>
            <person name="Hibbett D."/>
            <person name="Nagy L.G."/>
            <person name="Martin F.M."/>
        </authorList>
    </citation>
    <scope>NUCLEOTIDE SEQUENCE</scope>
    <source>
        <strain evidence="14">BED1</strain>
    </source>
</reference>
<evidence type="ECO:0000313" key="15">
    <source>
        <dbReference type="Proteomes" id="UP001194468"/>
    </source>
</evidence>
<dbReference type="Gene3D" id="3.40.50.300">
    <property type="entry name" value="P-loop containing nucleotide triphosphate hydrolases"/>
    <property type="match status" value="2"/>
</dbReference>
<dbReference type="Proteomes" id="UP001194468">
    <property type="component" value="Unassembled WGS sequence"/>
</dbReference>
<comment type="caution">
    <text evidence="14">The sequence shown here is derived from an EMBL/GenBank/DDBJ whole genome shotgun (WGS) entry which is preliminary data.</text>
</comment>
<keyword evidence="3 11" id="KW-0547">Nucleotide-binding</keyword>
<dbReference type="FunFam" id="3.40.50.300:FF:000340">
    <property type="entry name" value="Bloom syndrome, RecQ helicase"/>
    <property type="match status" value="1"/>
</dbReference>
<dbReference type="FunFam" id="3.40.50.300:FF:001389">
    <property type="entry name" value="ATP-dependent DNA helicase RecQ"/>
    <property type="match status" value="1"/>
</dbReference>
<dbReference type="Pfam" id="PF00270">
    <property type="entry name" value="DEAD"/>
    <property type="match status" value="1"/>
</dbReference>
<dbReference type="CDD" id="cd18794">
    <property type="entry name" value="SF2_C_RecQ"/>
    <property type="match status" value="1"/>
</dbReference>
<comment type="catalytic activity">
    <reaction evidence="10 11">
        <text>Couples ATP hydrolysis with the unwinding of duplex DNA by translocating in the 3'-5' direction.</text>
        <dbReference type="EC" id="5.6.2.4"/>
    </reaction>
</comment>
<evidence type="ECO:0000256" key="8">
    <source>
        <dbReference type="ARBA" id="ARBA00023235"/>
    </source>
</evidence>
<dbReference type="SMART" id="SM00490">
    <property type="entry name" value="HELICc"/>
    <property type="match status" value="1"/>
</dbReference>
<keyword evidence="15" id="KW-1185">Reference proteome</keyword>
<dbReference type="NCBIfam" id="TIGR00614">
    <property type="entry name" value="recQ_fam"/>
    <property type="match status" value="1"/>
</dbReference>
<proteinExistence type="inferred from homology"/>
<dbReference type="InterPro" id="IPR011545">
    <property type="entry name" value="DEAD/DEAH_box_helicase_dom"/>
</dbReference>
<reference evidence="14" key="2">
    <citation type="journal article" date="2020" name="Nat. Commun.">
        <title>Large-scale genome sequencing of mycorrhizal fungi provides insights into the early evolution of symbiotic traits.</title>
        <authorList>
            <person name="Miyauchi S."/>
            <person name="Kiss E."/>
            <person name="Kuo A."/>
            <person name="Drula E."/>
            <person name="Kohler A."/>
            <person name="Sanchez-Garcia M."/>
            <person name="Morin E."/>
            <person name="Andreopoulos B."/>
            <person name="Barry K.W."/>
            <person name="Bonito G."/>
            <person name="Buee M."/>
            <person name="Carver A."/>
            <person name="Chen C."/>
            <person name="Cichocki N."/>
            <person name="Clum A."/>
            <person name="Culley D."/>
            <person name="Crous P.W."/>
            <person name="Fauchery L."/>
            <person name="Girlanda M."/>
            <person name="Hayes R.D."/>
            <person name="Keri Z."/>
            <person name="LaButti K."/>
            <person name="Lipzen A."/>
            <person name="Lombard V."/>
            <person name="Magnuson J."/>
            <person name="Maillard F."/>
            <person name="Murat C."/>
            <person name="Nolan M."/>
            <person name="Ohm R.A."/>
            <person name="Pangilinan J."/>
            <person name="Pereira M.F."/>
            <person name="Perotto S."/>
            <person name="Peter M."/>
            <person name="Pfister S."/>
            <person name="Riley R."/>
            <person name="Sitrit Y."/>
            <person name="Stielow J.B."/>
            <person name="Szollosi G."/>
            <person name="Zifcakova L."/>
            <person name="Stursova M."/>
            <person name="Spatafora J.W."/>
            <person name="Tedersoo L."/>
            <person name="Vaario L.M."/>
            <person name="Yamada A."/>
            <person name="Yan M."/>
            <person name="Wang P."/>
            <person name="Xu J."/>
            <person name="Bruns T."/>
            <person name="Baldrian P."/>
            <person name="Vilgalys R."/>
            <person name="Dunand C."/>
            <person name="Henrissat B."/>
            <person name="Grigoriev I.V."/>
            <person name="Hibbett D."/>
            <person name="Nagy L.G."/>
            <person name="Martin F.M."/>
        </authorList>
    </citation>
    <scope>NUCLEOTIDE SEQUENCE</scope>
    <source>
        <strain evidence="14">BED1</strain>
    </source>
</reference>
<dbReference type="AlphaFoldDB" id="A0AAD4BQ82"/>
<dbReference type="InterPro" id="IPR018982">
    <property type="entry name" value="RQC_domain"/>
</dbReference>
<dbReference type="GO" id="GO:0005694">
    <property type="term" value="C:chromosome"/>
    <property type="evidence" value="ECO:0007669"/>
    <property type="project" value="TreeGrafter"/>
</dbReference>
<evidence type="ECO:0000256" key="5">
    <source>
        <dbReference type="ARBA" id="ARBA00022806"/>
    </source>
</evidence>
<dbReference type="Gene3D" id="1.10.10.10">
    <property type="entry name" value="Winged helix-like DNA-binding domain superfamily/Winged helix DNA-binding domain"/>
    <property type="match status" value="1"/>
</dbReference>
<dbReference type="GO" id="GO:0016787">
    <property type="term" value="F:hydrolase activity"/>
    <property type="evidence" value="ECO:0007669"/>
    <property type="project" value="UniProtKB-KW"/>
</dbReference>
<dbReference type="GO" id="GO:0000724">
    <property type="term" value="P:double-strand break repair via homologous recombination"/>
    <property type="evidence" value="ECO:0007669"/>
    <property type="project" value="TreeGrafter"/>
</dbReference>
<keyword evidence="8" id="KW-0413">Isomerase</keyword>
<dbReference type="PANTHER" id="PTHR13710:SF153">
    <property type="entry name" value="RECQ-LIKE DNA HELICASE BLM"/>
    <property type="match status" value="1"/>
</dbReference>
<sequence>MEVISILKNTFKLSTFRTNQLECIVATLDGKDVFYLAPTGGGKSLCFQLPALCVTGKTQGTTFVISPLISLITDQVAALRKKGIFAFPLTSAAEENEVRQAMRMMRSNVEEKPKLVYTTPERLQKSDSLKDVVDQLYEEKQLARFVIDEAHVIGSWGRDFRSSYAELKILRKNWPNVPIMALTGSANKDTSEDIKHNLAMRDPVCLAQSFNRPNLHYSVRKKPSLKKDLVQNIAGFIKTHHPDDTGIIYALSRAESEEMAQKLREEWGIEARHYHAGIDNEERKINQVDWMAGRCKVIIAFGMGIDKPDVRFVIHATLSKDMDGYYQETGRAGRDGRSSDCILYYTYSDAIKIEKMLRNPNSNDPTRDKPSDAEIERQVAKLSGVVAYSCNESDCRRVLILRHFDEEFKPEDCHNQCDNCHRPGTLIHHDFTKEAKQVIQLLKDMMAVNNSRGVTQVQLKDTWKGRKNKAVQQYKDLPLYSSGQTMGHPTVERIYSHLIAEGAISTYSVPSSSGYSNTYIQVSGVFSYWPCIR</sequence>
<accession>A0AAD4BQ82</accession>
<organism evidence="14 15">
    <name type="scientific">Boletus edulis BED1</name>
    <dbReference type="NCBI Taxonomy" id="1328754"/>
    <lineage>
        <taxon>Eukaryota</taxon>
        <taxon>Fungi</taxon>
        <taxon>Dikarya</taxon>
        <taxon>Basidiomycota</taxon>
        <taxon>Agaricomycotina</taxon>
        <taxon>Agaricomycetes</taxon>
        <taxon>Agaricomycetidae</taxon>
        <taxon>Boletales</taxon>
        <taxon>Boletineae</taxon>
        <taxon>Boletaceae</taxon>
        <taxon>Boletoideae</taxon>
        <taxon>Boletus</taxon>
    </lineage>
</organism>
<dbReference type="SMART" id="SM00487">
    <property type="entry name" value="DEXDc"/>
    <property type="match status" value="1"/>
</dbReference>